<dbReference type="EMBL" id="LSTO01000001">
    <property type="protein sequence ID" value="OWW19694.1"/>
    <property type="molecule type" value="Genomic_DNA"/>
</dbReference>
<evidence type="ECO:0000256" key="1">
    <source>
        <dbReference type="SAM" id="SignalP"/>
    </source>
</evidence>
<sequence length="171" mass="18624">MNRILATCVAVAITLGASPSFAEANEDKSLDSLYERGQKELAPNWRGLGKTHASAVFVHQDVRKADGGMLAVWTHHELPAPGYVDKEKPYLSTRDRMLVDCKGVRTGTTDVAYYSERFGFGMVVGTERRKAELTDAVPDSIEELLVKAVCTSAKPAKVARKTKSAEAPAKE</sequence>
<feature type="chain" id="PRO_5013168871" description="Surface-adhesin protein E-like domain-containing protein" evidence="1">
    <location>
        <begin position="25"/>
        <end position="171"/>
    </location>
</feature>
<feature type="signal peptide" evidence="1">
    <location>
        <begin position="1"/>
        <end position="24"/>
    </location>
</feature>
<keyword evidence="1" id="KW-0732">Signal</keyword>
<accession>A0A254TAP0</accession>
<evidence type="ECO:0000313" key="3">
    <source>
        <dbReference type="EMBL" id="OWW19694.1"/>
    </source>
</evidence>
<proteinExistence type="predicted"/>
<evidence type="ECO:0000259" key="2">
    <source>
        <dbReference type="Pfam" id="PF16747"/>
    </source>
</evidence>
<name>A0A254TAP0_9BURK</name>
<keyword evidence="4" id="KW-1185">Reference proteome</keyword>
<comment type="caution">
    <text evidence="3">The sequence shown here is derived from an EMBL/GenBank/DDBJ whole genome shotgun (WGS) entry which is preliminary data.</text>
</comment>
<evidence type="ECO:0000313" key="4">
    <source>
        <dbReference type="Proteomes" id="UP000197535"/>
    </source>
</evidence>
<dbReference type="OrthoDB" id="8779214at2"/>
<gene>
    <name evidence="3" type="ORF">AYR66_09465</name>
</gene>
<dbReference type="Proteomes" id="UP000197535">
    <property type="component" value="Unassembled WGS sequence"/>
</dbReference>
<dbReference type="RefSeq" id="WP_088706600.1">
    <property type="nucleotide sequence ID" value="NZ_LSTO01000001.1"/>
</dbReference>
<dbReference type="InterPro" id="IPR031939">
    <property type="entry name" value="Adhesin_E-like"/>
</dbReference>
<protein>
    <recommendedName>
        <fullName evidence="2">Surface-adhesin protein E-like domain-containing protein</fullName>
    </recommendedName>
</protein>
<dbReference type="AlphaFoldDB" id="A0A254TAP0"/>
<dbReference type="Pfam" id="PF16747">
    <property type="entry name" value="Adhesin_E"/>
    <property type="match status" value="1"/>
</dbReference>
<organism evidence="3 4">
    <name type="scientific">Noviherbaspirillum denitrificans</name>
    <dbReference type="NCBI Taxonomy" id="1968433"/>
    <lineage>
        <taxon>Bacteria</taxon>
        <taxon>Pseudomonadati</taxon>
        <taxon>Pseudomonadota</taxon>
        <taxon>Betaproteobacteria</taxon>
        <taxon>Burkholderiales</taxon>
        <taxon>Oxalobacteraceae</taxon>
        <taxon>Noviherbaspirillum</taxon>
    </lineage>
</organism>
<reference evidence="3 4" key="1">
    <citation type="submission" date="2016-02" db="EMBL/GenBank/DDBJ databases">
        <authorList>
            <person name="Wen L."/>
            <person name="He K."/>
            <person name="Yang H."/>
        </authorList>
    </citation>
    <scope>NUCLEOTIDE SEQUENCE [LARGE SCALE GENOMIC DNA]</scope>
    <source>
        <strain evidence="3 4">TSA40</strain>
    </source>
</reference>
<feature type="domain" description="Surface-adhesin protein E-like" evidence="2">
    <location>
        <begin position="45"/>
        <end position="151"/>
    </location>
</feature>